<organism evidence="2 3">
    <name type="scientific">Papiliotrema laurentii</name>
    <name type="common">Cryptococcus laurentii</name>
    <dbReference type="NCBI Taxonomy" id="5418"/>
    <lineage>
        <taxon>Eukaryota</taxon>
        <taxon>Fungi</taxon>
        <taxon>Dikarya</taxon>
        <taxon>Basidiomycota</taxon>
        <taxon>Agaricomycotina</taxon>
        <taxon>Tremellomycetes</taxon>
        <taxon>Tremellales</taxon>
        <taxon>Rhynchogastremaceae</taxon>
        <taxon>Papiliotrema</taxon>
    </lineage>
</organism>
<feature type="compositionally biased region" description="Polar residues" evidence="1">
    <location>
        <begin position="204"/>
        <end position="220"/>
    </location>
</feature>
<dbReference type="Proteomes" id="UP001182556">
    <property type="component" value="Unassembled WGS sequence"/>
</dbReference>
<feature type="compositionally biased region" description="Polar residues" evidence="1">
    <location>
        <begin position="439"/>
        <end position="452"/>
    </location>
</feature>
<feature type="region of interest" description="Disordered" evidence="1">
    <location>
        <begin position="585"/>
        <end position="632"/>
    </location>
</feature>
<evidence type="ECO:0000313" key="3">
    <source>
        <dbReference type="Proteomes" id="UP001182556"/>
    </source>
</evidence>
<name>A0AAD9L8Q3_PAPLA</name>
<accession>A0AAD9L8Q3</accession>
<feature type="region of interest" description="Disordered" evidence="1">
    <location>
        <begin position="428"/>
        <end position="452"/>
    </location>
</feature>
<evidence type="ECO:0000256" key="1">
    <source>
        <dbReference type="SAM" id="MobiDB-lite"/>
    </source>
</evidence>
<gene>
    <name evidence="2" type="ORF">DB88DRAFT_471251</name>
</gene>
<sequence length="632" mass="69212">MDATSASSSKRRKFPGRGRKSAETGTQQKRVATPLMYRYHETKVGLFETAPAEPFRKSYMTKEELIELSGQIEQKFSDPSIAAVTIYYDKGVPGEDTCQLSWDEDPEIAPSDNFVVETLIGGGASSTKLTYMVKGCFDGKSEADKFIQRLPVITRPKGIYAWRISKTNDDSKDSVGAMVALDEGRMALWTNFLQHLKQLRSTVLPQGTRSGQSVRPTQSERSTRLPRLPKPAEYKCQLIINQPEGFQNGTIPKTEVWQSVFTKDELKENTDLLEKAARTLADGGLPSGSTFAILPSSLHKETPFTDLSCPVMNATAGDKVLVESLKRQATYGQTGRTWKYFVRGGPGPGTKVKDYVNRAPKQQVDLEKSGTTIRISRNDGQSPLHSLLGRAPEGMIHGELARAIRSQGAEFVLPFDHLKTSGTLEDWNAKRSQARDSEQQSTFAMESGTANPVSSVGMAGTNTPDPGNQPPLPDHSLPFLTGTNNFLPPQFMSSPGTTPYGPVQRWPQDFLTPTQMPPRLSSATPGSLSAPFHLPDISPNPHSWTASLAVEAGTPFLGSDFSSHETVPQKSLGLSQLSLSAPRQDSWPWSMYTQPSTGGPEYNHHPEDPRANEVPDIDHADEFANGDACSNQ</sequence>
<feature type="compositionally biased region" description="Basic and acidic residues" evidence="1">
    <location>
        <begin position="602"/>
        <end position="622"/>
    </location>
</feature>
<reference evidence="2" key="1">
    <citation type="submission" date="2023-02" db="EMBL/GenBank/DDBJ databases">
        <title>Identification and recombinant expression of a fungal hydrolase from Papiliotrema laurentii that hydrolyzes apple cutin and clears colloidal polyester polyurethane.</title>
        <authorList>
            <consortium name="DOE Joint Genome Institute"/>
            <person name="Roman V.A."/>
            <person name="Bojanowski C."/>
            <person name="Crable B.R."/>
            <person name="Wagner D.N."/>
            <person name="Hung C.S."/>
            <person name="Nadeau L.J."/>
            <person name="Schratz L."/>
            <person name="Haridas S."/>
            <person name="Pangilinan J."/>
            <person name="Lipzen A."/>
            <person name="Na H."/>
            <person name="Yan M."/>
            <person name="Ng V."/>
            <person name="Grigoriev I.V."/>
            <person name="Spatafora J.W."/>
            <person name="Barlow D."/>
            <person name="Biffinger J."/>
            <person name="Kelley-Loughnane N."/>
            <person name="Varaljay V.A."/>
            <person name="Crookes-Goodson W.J."/>
        </authorList>
    </citation>
    <scope>NUCLEOTIDE SEQUENCE</scope>
    <source>
        <strain evidence="2">5307AH</strain>
    </source>
</reference>
<feature type="compositionally biased region" description="Basic and acidic residues" evidence="1">
    <location>
        <begin position="428"/>
        <end position="438"/>
    </location>
</feature>
<comment type="caution">
    <text evidence="2">The sequence shown here is derived from an EMBL/GenBank/DDBJ whole genome shotgun (WGS) entry which is preliminary data.</text>
</comment>
<feature type="compositionally biased region" description="Basic residues" evidence="1">
    <location>
        <begin position="9"/>
        <end position="19"/>
    </location>
</feature>
<dbReference type="EMBL" id="JAODAN010000002">
    <property type="protein sequence ID" value="KAK1926752.1"/>
    <property type="molecule type" value="Genomic_DNA"/>
</dbReference>
<keyword evidence="3" id="KW-1185">Reference proteome</keyword>
<protein>
    <submittedName>
        <fullName evidence="2">Uncharacterized protein</fullName>
    </submittedName>
</protein>
<proteinExistence type="predicted"/>
<feature type="region of interest" description="Disordered" evidence="1">
    <location>
        <begin position="1"/>
        <end position="32"/>
    </location>
</feature>
<evidence type="ECO:0000313" key="2">
    <source>
        <dbReference type="EMBL" id="KAK1926752.1"/>
    </source>
</evidence>
<feature type="region of interest" description="Disordered" evidence="1">
    <location>
        <begin position="204"/>
        <end position="227"/>
    </location>
</feature>
<dbReference type="AlphaFoldDB" id="A0AAD9L8Q3"/>